<dbReference type="SMART" id="SM00112">
    <property type="entry name" value="CA"/>
    <property type="match status" value="6"/>
</dbReference>
<evidence type="ECO:0000259" key="12">
    <source>
        <dbReference type="PROSITE" id="PS50268"/>
    </source>
</evidence>
<accession>A0A183SFK8</accession>
<evidence type="ECO:0000256" key="10">
    <source>
        <dbReference type="SAM" id="Phobius"/>
    </source>
</evidence>
<keyword evidence="7 10" id="KW-0472">Membrane</keyword>
<dbReference type="InterPro" id="IPR020894">
    <property type="entry name" value="Cadherin_CS"/>
</dbReference>
<dbReference type="PANTHER" id="PTHR24028:SF146">
    <property type="entry name" value="CADHERIN 96CB, ISOFORM D-RELATED"/>
    <property type="match status" value="1"/>
</dbReference>
<evidence type="ECO:0000256" key="3">
    <source>
        <dbReference type="ARBA" id="ARBA00022737"/>
    </source>
</evidence>
<dbReference type="GO" id="GO:0007156">
    <property type="term" value="P:homophilic cell adhesion via plasma membrane adhesion molecules"/>
    <property type="evidence" value="ECO:0007669"/>
    <property type="project" value="InterPro"/>
</dbReference>
<dbReference type="Pfam" id="PF00028">
    <property type="entry name" value="Cadherin"/>
    <property type="match status" value="3"/>
</dbReference>
<evidence type="ECO:0000313" key="15">
    <source>
        <dbReference type="WBParaSite" id="SSLN_0000310601-mRNA-1"/>
    </source>
</evidence>
<dbReference type="WBParaSite" id="SSLN_0000310601-mRNA-1">
    <property type="protein sequence ID" value="SSLN_0000310601-mRNA-1"/>
    <property type="gene ID" value="SSLN_0000310601"/>
</dbReference>
<dbReference type="Pfam" id="PF08266">
    <property type="entry name" value="Cadherin_2"/>
    <property type="match status" value="1"/>
</dbReference>
<keyword evidence="2 10" id="KW-0812">Transmembrane</keyword>
<dbReference type="InterPro" id="IPR013164">
    <property type="entry name" value="Cadherin_N"/>
</dbReference>
<keyword evidence="8" id="KW-0325">Glycoprotein</keyword>
<evidence type="ECO:0000256" key="4">
    <source>
        <dbReference type="ARBA" id="ARBA00022837"/>
    </source>
</evidence>
<dbReference type="OrthoDB" id="6252479at2759"/>
<evidence type="ECO:0000256" key="9">
    <source>
        <dbReference type="PROSITE-ProRule" id="PRU00043"/>
    </source>
</evidence>
<reference evidence="15" key="1">
    <citation type="submission" date="2016-06" db="UniProtKB">
        <authorList>
            <consortium name="WormBaseParasite"/>
        </authorList>
    </citation>
    <scope>IDENTIFICATION</scope>
</reference>
<dbReference type="SUPFAM" id="SSF49313">
    <property type="entry name" value="Cadherin-like"/>
    <property type="match status" value="6"/>
</dbReference>
<dbReference type="PROSITE" id="PS50268">
    <property type="entry name" value="CADHERIN_2"/>
    <property type="match status" value="6"/>
</dbReference>
<keyword evidence="3" id="KW-0677">Repeat</keyword>
<feature type="domain" description="Cadherin" evidence="12">
    <location>
        <begin position="637"/>
        <end position="749"/>
    </location>
</feature>
<dbReference type="InterPro" id="IPR050174">
    <property type="entry name" value="Protocadherin/Cadherin-CA"/>
</dbReference>
<keyword evidence="4 9" id="KW-0106">Calcium</keyword>
<dbReference type="PRINTS" id="PR00205">
    <property type="entry name" value="CADHERIN"/>
</dbReference>
<dbReference type="STRING" id="70667.A0A183SFK8"/>
<evidence type="ECO:0000256" key="7">
    <source>
        <dbReference type="ARBA" id="ARBA00023136"/>
    </source>
</evidence>
<dbReference type="Proteomes" id="UP000275846">
    <property type="component" value="Unassembled WGS sequence"/>
</dbReference>
<evidence type="ECO:0000256" key="6">
    <source>
        <dbReference type="ARBA" id="ARBA00022989"/>
    </source>
</evidence>
<evidence type="ECO:0000256" key="1">
    <source>
        <dbReference type="ARBA" id="ARBA00004167"/>
    </source>
</evidence>
<dbReference type="EMBL" id="UYSU01032400">
    <property type="protein sequence ID" value="VDL89391.1"/>
    <property type="molecule type" value="Genomic_DNA"/>
</dbReference>
<dbReference type="CDD" id="cd11304">
    <property type="entry name" value="Cadherin_repeat"/>
    <property type="match status" value="6"/>
</dbReference>
<dbReference type="GO" id="GO:0005509">
    <property type="term" value="F:calcium ion binding"/>
    <property type="evidence" value="ECO:0007669"/>
    <property type="project" value="UniProtKB-UniRule"/>
</dbReference>
<feature type="signal peptide" evidence="11">
    <location>
        <begin position="1"/>
        <end position="31"/>
    </location>
</feature>
<comment type="subcellular location">
    <subcellularLocation>
        <location evidence="1">Membrane</location>
        <topology evidence="1">Single-pass membrane protein</topology>
    </subcellularLocation>
</comment>
<keyword evidence="14" id="KW-1185">Reference proteome</keyword>
<feature type="transmembrane region" description="Helical" evidence="10">
    <location>
        <begin position="924"/>
        <end position="946"/>
    </location>
</feature>
<evidence type="ECO:0000256" key="2">
    <source>
        <dbReference type="ARBA" id="ARBA00022692"/>
    </source>
</evidence>
<evidence type="ECO:0000313" key="14">
    <source>
        <dbReference type="Proteomes" id="UP000275846"/>
    </source>
</evidence>
<feature type="chain" id="PRO_5043141158" evidence="11">
    <location>
        <begin position="32"/>
        <end position="1118"/>
    </location>
</feature>
<name>A0A183SFK8_SCHSO</name>
<protein>
    <submittedName>
        <fullName evidence="15">Protocadherin Fat 1</fullName>
    </submittedName>
</protein>
<feature type="domain" description="Cadherin" evidence="12">
    <location>
        <begin position="410"/>
        <end position="521"/>
    </location>
</feature>
<feature type="domain" description="Cadherin" evidence="12">
    <location>
        <begin position="284"/>
        <end position="391"/>
    </location>
</feature>
<dbReference type="AlphaFoldDB" id="A0A183SFK8"/>
<dbReference type="InterPro" id="IPR002126">
    <property type="entry name" value="Cadherin-like_dom"/>
</dbReference>
<dbReference type="FunFam" id="2.60.40.60:FF:000020">
    <property type="entry name" value="Dachsous cadherin-related 1b"/>
    <property type="match status" value="1"/>
</dbReference>
<gene>
    <name evidence="13" type="ORF">SSLN_LOCUS3006</name>
</gene>
<evidence type="ECO:0000256" key="5">
    <source>
        <dbReference type="ARBA" id="ARBA00022889"/>
    </source>
</evidence>
<keyword evidence="5" id="KW-0130">Cell adhesion</keyword>
<keyword evidence="6 10" id="KW-1133">Transmembrane helix</keyword>
<feature type="domain" description="Cadherin" evidence="12">
    <location>
        <begin position="32"/>
        <end position="161"/>
    </location>
</feature>
<dbReference type="PANTHER" id="PTHR24028">
    <property type="entry name" value="CADHERIN-87A"/>
    <property type="match status" value="1"/>
</dbReference>
<evidence type="ECO:0000256" key="8">
    <source>
        <dbReference type="ARBA" id="ARBA00023180"/>
    </source>
</evidence>
<proteinExistence type="predicted"/>
<feature type="domain" description="Cadherin" evidence="12">
    <location>
        <begin position="174"/>
        <end position="283"/>
    </location>
</feature>
<evidence type="ECO:0000313" key="13">
    <source>
        <dbReference type="EMBL" id="VDL89391.1"/>
    </source>
</evidence>
<sequence length="1118" mass="124254">MPLQQNSGRLFFHYFFLLLILDLLATSLCEAQKRDFTYVISEESEIGTFVGNILLDAGLEGVSSKDDFDIQLYEDRTVGLFRADKHTGKLLVAQRIDRETICPQKNNVPFTMESSNAQNFDGVVQPEDAICRVELSAYIPPEHWVNIIVVVKDINDHAPKFQHVLPNSMILGTSKSPYVLYISEGVNIGYQVPLIGATDEDYGINGVQTYLLTGKDFDKSTFAVNYQPPYELNLVVLSKLDHEKKTSYSGVLTACDGGKPTPLCTNQLLTIFVTDVNDNRPVFERALYEVNISENLTVGSVVTTVRATDQDSGTFGKIRYQIGQIYDQSQSDYFELDEWTGEVRVRIPLQAKFASRVHIPILAQDGGPIPKVGNTLLQIDVEDVNNHAPTLIITPMVTPNSRSLGSTSESSNQVQLWLEENQPVGTQIGIIRTGDDDVGINGDVTCNLISNYTFFLLTHSNSARERKIYSLQSNVRFDHEQTQNPILTADIECSDAGTPPLVTRQGIQVNILDVNEYQAYFPEDATNYFADISEDVQPGTFVVTVRAVDRDSTAIMQFTLSEEAQKFFRVDELTGQIYTIEHLDREQAGEIRFAVRVHDGDDVENSSDHSGDGGGKISRTANVTVRITDVNDNSPRLEGQRHFQVFENRPAYSDMIGQLVASDPDAGENGTVNFKLVSVMPVVNEVPNGTFEINPLTGKIYAKVSLDHEMFTQYQLRVEVSDTGRPTPRKVTETVIIEILDENDNTPLWKAPQRLHDAVSIHTITSIAYVEKGVVDRNRMDYLAFVNVSEAPAPQNPLLRLFASDADSKPNANLSFHLMLINYYAEGFAFSQDGKLTISETPKQLNTSQSVYIDQNTRTLGLIPKAPIKHGLQELLLRLSDNGNPPLHSDVIMFLNLGGRTSSHLASLLGDLFRVGSSGNSKSVLLLVMSILTICSLFLLLAICLLRRRSCTKESGTIMTRNGNFHMHSEFDDKDSGVGSGLPKVFAVAESNGSSHDNGHADVDGWARGQFYPTHHWLASPVHYSGLGTPQFEMSNSIHSPEDNNCSSINVMQSRDEHVEHTFCHMDARSEADRSNMPQFRFCKLTGCSGHPKDSLPVNSRAQVSSYMCIYSPFRRAI</sequence>
<dbReference type="Gene3D" id="2.60.40.60">
    <property type="entry name" value="Cadherins"/>
    <property type="match status" value="6"/>
</dbReference>
<keyword evidence="11" id="KW-0732">Signal</keyword>
<dbReference type="PROSITE" id="PS00232">
    <property type="entry name" value="CADHERIN_1"/>
    <property type="match status" value="4"/>
</dbReference>
<dbReference type="InterPro" id="IPR015919">
    <property type="entry name" value="Cadherin-like_sf"/>
</dbReference>
<dbReference type="FunFam" id="2.60.40.60:FF:000092">
    <property type="entry name" value="Protocadherin 8"/>
    <property type="match status" value="1"/>
</dbReference>
<dbReference type="GO" id="GO:0005886">
    <property type="term" value="C:plasma membrane"/>
    <property type="evidence" value="ECO:0007669"/>
    <property type="project" value="InterPro"/>
</dbReference>
<organism evidence="15">
    <name type="scientific">Schistocephalus solidus</name>
    <name type="common">Tapeworm</name>
    <dbReference type="NCBI Taxonomy" id="70667"/>
    <lineage>
        <taxon>Eukaryota</taxon>
        <taxon>Metazoa</taxon>
        <taxon>Spiralia</taxon>
        <taxon>Lophotrochozoa</taxon>
        <taxon>Platyhelminthes</taxon>
        <taxon>Cestoda</taxon>
        <taxon>Eucestoda</taxon>
        <taxon>Diphyllobothriidea</taxon>
        <taxon>Diphyllobothriidae</taxon>
        <taxon>Schistocephalus</taxon>
    </lineage>
</organism>
<reference evidence="13 14" key="2">
    <citation type="submission" date="2018-11" db="EMBL/GenBank/DDBJ databases">
        <authorList>
            <consortium name="Pathogen Informatics"/>
        </authorList>
    </citation>
    <scope>NUCLEOTIDE SEQUENCE [LARGE SCALE GENOMIC DNA]</scope>
    <source>
        <strain evidence="13 14">NST_G2</strain>
    </source>
</reference>
<evidence type="ECO:0000256" key="11">
    <source>
        <dbReference type="SAM" id="SignalP"/>
    </source>
</evidence>
<feature type="domain" description="Cadherin" evidence="12">
    <location>
        <begin position="524"/>
        <end position="637"/>
    </location>
</feature>